<sequence length="338" mass="36556">MTNDETVLECAELVRHFPVKGSDKVVQAVNDVSLTFGAGETVALVGESGSGKTTVGRMILGLLAPTSGRIVYQGTALDEMDRRQRRDYRAGVQAVFQDPYDSLDPRRPVLASVREPLRRLELEESSRDGTQRAMAALEAVGLAGITAKTRPHDLSGSACQRVGIARALVTRPRFIVLDEPTSALSPIARAEVMRSLHDVQQSTGVSYLFITHDLAVVESLAHRVAVMYLGRVVEAAASGDVFGRRLHPYTEALLGSVLFPDPDRLDGFGVLRGEIPSPIDLPPGCAFASRCAIAGDDCRTAVPPLIDDAVAGHHVACIRQRTRSRDRQLTSTLRKETP</sequence>
<evidence type="ECO:0000313" key="6">
    <source>
        <dbReference type="EMBL" id="SEF18869.1"/>
    </source>
</evidence>
<dbReference type="AlphaFoldDB" id="A0A1H5PYU0"/>
<dbReference type="Pfam" id="PF00005">
    <property type="entry name" value="ABC_tran"/>
    <property type="match status" value="1"/>
</dbReference>
<dbReference type="InterPro" id="IPR013563">
    <property type="entry name" value="Oligopep_ABC_C"/>
</dbReference>
<dbReference type="Pfam" id="PF08352">
    <property type="entry name" value="oligo_HPY"/>
    <property type="match status" value="1"/>
</dbReference>
<keyword evidence="2" id="KW-0813">Transport</keyword>
<name>A0A1H5PYU0_9ACTN</name>
<dbReference type="InterPro" id="IPR050319">
    <property type="entry name" value="ABC_transp_ATP-bind"/>
</dbReference>
<gene>
    <name evidence="6" type="ORF">SAMN04488561_6940</name>
</gene>
<proteinExistence type="inferred from homology"/>
<dbReference type="InterPro" id="IPR027417">
    <property type="entry name" value="P-loop_NTPase"/>
</dbReference>
<dbReference type="PANTHER" id="PTHR43776">
    <property type="entry name" value="TRANSPORT ATP-BINDING PROTEIN"/>
    <property type="match status" value="1"/>
</dbReference>
<evidence type="ECO:0000256" key="1">
    <source>
        <dbReference type="ARBA" id="ARBA00005417"/>
    </source>
</evidence>
<comment type="similarity">
    <text evidence="1">Belongs to the ABC transporter superfamily.</text>
</comment>
<evidence type="ECO:0000313" key="7">
    <source>
        <dbReference type="Proteomes" id="UP000181980"/>
    </source>
</evidence>
<dbReference type="Proteomes" id="UP000181980">
    <property type="component" value="Unassembled WGS sequence"/>
</dbReference>
<dbReference type="GO" id="GO:0005524">
    <property type="term" value="F:ATP binding"/>
    <property type="evidence" value="ECO:0007669"/>
    <property type="project" value="UniProtKB-KW"/>
</dbReference>
<dbReference type="InterPro" id="IPR003439">
    <property type="entry name" value="ABC_transporter-like_ATP-bd"/>
</dbReference>
<dbReference type="SMART" id="SM00382">
    <property type="entry name" value="AAA"/>
    <property type="match status" value="1"/>
</dbReference>
<evidence type="ECO:0000259" key="5">
    <source>
        <dbReference type="PROSITE" id="PS50893"/>
    </source>
</evidence>
<dbReference type="GO" id="GO:0016887">
    <property type="term" value="F:ATP hydrolysis activity"/>
    <property type="evidence" value="ECO:0007669"/>
    <property type="project" value="InterPro"/>
</dbReference>
<dbReference type="EMBL" id="FNUC01000004">
    <property type="protein sequence ID" value="SEF18869.1"/>
    <property type="molecule type" value="Genomic_DNA"/>
</dbReference>
<accession>A0A1H5PYU0</accession>
<dbReference type="OrthoDB" id="9802264at2"/>
<dbReference type="CDD" id="cd03257">
    <property type="entry name" value="ABC_NikE_OppD_transporters"/>
    <property type="match status" value="1"/>
</dbReference>
<dbReference type="GO" id="GO:0015833">
    <property type="term" value="P:peptide transport"/>
    <property type="evidence" value="ECO:0007669"/>
    <property type="project" value="InterPro"/>
</dbReference>
<organism evidence="6 7">
    <name type="scientific">Jiangella alba</name>
    <dbReference type="NCBI Taxonomy" id="561176"/>
    <lineage>
        <taxon>Bacteria</taxon>
        <taxon>Bacillati</taxon>
        <taxon>Actinomycetota</taxon>
        <taxon>Actinomycetes</taxon>
        <taxon>Jiangellales</taxon>
        <taxon>Jiangellaceae</taxon>
        <taxon>Jiangella</taxon>
    </lineage>
</organism>
<dbReference type="RefSeq" id="WP_069111372.1">
    <property type="nucleotide sequence ID" value="NZ_FNUC01000004.1"/>
</dbReference>
<dbReference type="InterPro" id="IPR003593">
    <property type="entry name" value="AAA+_ATPase"/>
</dbReference>
<keyword evidence="4 6" id="KW-0067">ATP-binding</keyword>
<dbReference type="Gene3D" id="3.40.50.300">
    <property type="entry name" value="P-loop containing nucleotide triphosphate hydrolases"/>
    <property type="match status" value="1"/>
</dbReference>
<evidence type="ECO:0000256" key="4">
    <source>
        <dbReference type="ARBA" id="ARBA00022840"/>
    </source>
</evidence>
<keyword evidence="3" id="KW-0547">Nucleotide-binding</keyword>
<dbReference type="PANTHER" id="PTHR43776:SF7">
    <property type="entry name" value="D,D-DIPEPTIDE TRANSPORT ATP-BINDING PROTEIN DDPF-RELATED"/>
    <property type="match status" value="1"/>
</dbReference>
<evidence type="ECO:0000256" key="2">
    <source>
        <dbReference type="ARBA" id="ARBA00022448"/>
    </source>
</evidence>
<dbReference type="SUPFAM" id="SSF52540">
    <property type="entry name" value="P-loop containing nucleoside triphosphate hydrolases"/>
    <property type="match status" value="1"/>
</dbReference>
<keyword evidence="7" id="KW-1185">Reference proteome</keyword>
<reference evidence="7" key="1">
    <citation type="submission" date="2016-10" db="EMBL/GenBank/DDBJ databases">
        <authorList>
            <person name="Varghese N."/>
            <person name="Submissions S."/>
        </authorList>
    </citation>
    <scope>NUCLEOTIDE SEQUENCE [LARGE SCALE GENOMIC DNA]</scope>
    <source>
        <strain evidence="7">DSM 45237</strain>
    </source>
</reference>
<dbReference type="STRING" id="561176.SAMN04488561_6940"/>
<evidence type="ECO:0000256" key="3">
    <source>
        <dbReference type="ARBA" id="ARBA00022741"/>
    </source>
</evidence>
<dbReference type="NCBIfam" id="TIGR01727">
    <property type="entry name" value="oligo_HPY"/>
    <property type="match status" value="1"/>
</dbReference>
<protein>
    <submittedName>
        <fullName evidence="6">Oligopeptide transport system ATP-binding protein</fullName>
    </submittedName>
</protein>
<dbReference type="GO" id="GO:0055085">
    <property type="term" value="P:transmembrane transport"/>
    <property type="evidence" value="ECO:0007669"/>
    <property type="project" value="UniProtKB-ARBA"/>
</dbReference>
<dbReference type="PROSITE" id="PS50893">
    <property type="entry name" value="ABC_TRANSPORTER_2"/>
    <property type="match status" value="1"/>
</dbReference>
<feature type="domain" description="ABC transporter" evidence="5">
    <location>
        <begin position="8"/>
        <end position="254"/>
    </location>
</feature>